<dbReference type="InterPro" id="IPR050145">
    <property type="entry name" value="Centrin_CML-like"/>
</dbReference>
<sequence length="121" mass="13608">MLSLRPFPQINSSRCSTSLTRTVMVRSMRLSLLRAWTKPLGLSNGDLEKEMKELFKLCHIDCHGKISANELYVVMTGLGEKCTVESCVEMVRAVVADGDGYISFEEFKTLYSILRLKPSSL</sequence>
<proteinExistence type="predicted"/>
<dbReference type="InterPro" id="IPR011992">
    <property type="entry name" value="EF-hand-dom_pair"/>
</dbReference>
<dbReference type="EMBL" id="QGKV02001507">
    <property type="protein sequence ID" value="KAF3534813.1"/>
    <property type="molecule type" value="Genomic_DNA"/>
</dbReference>
<evidence type="ECO:0000256" key="2">
    <source>
        <dbReference type="ARBA" id="ARBA00022837"/>
    </source>
</evidence>
<keyword evidence="5" id="KW-1185">Reference proteome</keyword>
<dbReference type="Pfam" id="PF13499">
    <property type="entry name" value="EF-hand_7"/>
    <property type="match status" value="1"/>
</dbReference>
<dbReference type="Gene3D" id="1.10.238.10">
    <property type="entry name" value="EF-hand"/>
    <property type="match status" value="1"/>
</dbReference>
<dbReference type="SMART" id="SM00054">
    <property type="entry name" value="EFh"/>
    <property type="match status" value="2"/>
</dbReference>
<evidence type="ECO:0000313" key="4">
    <source>
        <dbReference type="EMBL" id="KAF3534813.1"/>
    </source>
</evidence>
<evidence type="ECO:0000259" key="3">
    <source>
        <dbReference type="PROSITE" id="PS50222"/>
    </source>
</evidence>
<dbReference type="CDD" id="cd00051">
    <property type="entry name" value="EFh"/>
    <property type="match status" value="1"/>
</dbReference>
<dbReference type="SUPFAM" id="SSF47473">
    <property type="entry name" value="EF-hand"/>
    <property type="match status" value="1"/>
</dbReference>
<dbReference type="PANTHER" id="PTHR23050">
    <property type="entry name" value="CALCIUM BINDING PROTEIN"/>
    <property type="match status" value="1"/>
</dbReference>
<keyword evidence="2" id="KW-0106">Calcium</keyword>
<keyword evidence="1" id="KW-0677">Repeat</keyword>
<dbReference type="Proteomes" id="UP000266723">
    <property type="component" value="Unassembled WGS sequence"/>
</dbReference>
<protein>
    <recommendedName>
        <fullName evidence="3">EF-hand domain-containing protein</fullName>
    </recommendedName>
</protein>
<dbReference type="PROSITE" id="PS50222">
    <property type="entry name" value="EF_HAND_2"/>
    <property type="match status" value="2"/>
</dbReference>
<feature type="domain" description="EF-hand" evidence="3">
    <location>
        <begin position="82"/>
        <end position="117"/>
    </location>
</feature>
<comment type="caution">
    <text evidence="4">The sequence shown here is derived from an EMBL/GenBank/DDBJ whole genome shotgun (WGS) entry which is preliminary data.</text>
</comment>
<dbReference type="InterPro" id="IPR002048">
    <property type="entry name" value="EF_hand_dom"/>
</dbReference>
<evidence type="ECO:0000256" key="1">
    <source>
        <dbReference type="ARBA" id="ARBA00022737"/>
    </source>
</evidence>
<evidence type="ECO:0000313" key="5">
    <source>
        <dbReference type="Proteomes" id="UP000266723"/>
    </source>
</evidence>
<organism evidence="4 5">
    <name type="scientific">Brassica cretica</name>
    <name type="common">Mustard</name>
    <dbReference type="NCBI Taxonomy" id="69181"/>
    <lineage>
        <taxon>Eukaryota</taxon>
        <taxon>Viridiplantae</taxon>
        <taxon>Streptophyta</taxon>
        <taxon>Embryophyta</taxon>
        <taxon>Tracheophyta</taxon>
        <taxon>Spermatophyta</taxon>
        <taxon>Magnoliopsida</taxon>
        <taxon>eudicotyledons</taxon>
        <taxon>Gunneridae</taxon>
        <taxon>Pentapetalae</taxon>
        <taxon>rosids</taxon>
        <taxon>malvids</taxon>
        <taxon>Brassicales</taxon>
        <taxon>Brassicaceae</taxon>
        <taxon>Brassiceae</taxon>
        <taxon>Brassica</taxon>
    </lineage>
</organism>
<gene>
    <name evidence="4" type="ORF">DY000_02043979</name>
</gene>
<reference evidence="4 5" key="1">
    <citation type="journal article" date="2020" name="BMC Genomics">
        <title>Intraspecific diversification of the crop wild relative Brassica cretica Lam. using demographic model selection.</title>
        <authorList>
            <person name="Kioukis A."/>
            <person name="Michalopoulou V.A."/>
            <person name="Briers L."/>
            <person name="Pirintsos S."/>
            <person name="Studholme D.J."/>
            <person name="Pavlidis P."/>
            <person name="Sarris P.F."/>
        </authorList>
    </citation>
    <scope>NUCLEOTIDE SEQUENCE [LARGE SCALE GENOMIC DNA]</scope>
    <source>
        <strain evidence="5">cv. PFS-1207/04</strain>
    </source>
</reference>
<feature type="domain" description="EF-hand" evidence="3">
    <location>
        <begin position="46"/>
        <end position="81"/>
    </location>
</feature>
<accession>A0ABQ7BRD3</accession>
<name>A0ABQ7BRD3_BRACR</name>